<dbReference type="Proteomes" id="UP001174839">
    <property type="component" value="Unassembled WGS sequence"/>
</dbReference>
<keyword evidence="2 3" id="KW-0697">Rotamase</keyword>
<name>A0ABT7WGV4_9FLAO</name>
<evidence type="ECO:0000256" key="1">
    <source>
        <dbReference type="ARBA" id="ARBA00000971"/>
    </source>
</evidence>
<evidence type="ECO:0000256" key="3">
    <source>
        <dbReference type="PROSITE-ProRule" id="PRU00277"/>
    </source>
</evidence>
<sequence length="183" mass="21077">MRQVLICTAVMIFLASCQEQTPRRPLEVRSGSFLKTSAERNKRLLELETAAMTKLVQEDSLNTYQESSSGFMFTYEKRVSEARPPAKPDDLVTLTYNIRTWNEDTIYRRDEIGMLRYKVDKQELFPGLRYSVKLLREGESATFLYPSSLGYGYHGDDARIGPNTPLKCTVEIFKIEPDTKNEN</sequence>
<comment type="caution">
    <text evidence="6">The sequence shown here is derived from an EMBL/GenBank/DDBJ whole genome shotgun (WGS) entry which is preliminary data.</text>
</comment>
<feature type="domain" description="PPIase FKBP-type" evidence="5">
    <location>
        <begin position="89"/>
        <end position="176"/>
    </location>
</feature>
<dbReference type="SUPFAM" id="SSF54534">
    <property type="entry name" value="FKBP-like"/>
    <property type="match status" value="1"/>
</dbReference>
<organism evidence="6 7">
    <name type="scientific">Robiginitalea aurantiaca</name>
    <dbReference type="NCBI Taxonomy" id="3056915"/>
    <lineage>
        <taxon>Bacteria</taxon>
        <taxon>Pseudomonadati</taxon>
        <taxon>Bacteroidota</taxon>
        <taxon>Flavobacteriia</taxon>
        <taxon>Flavobacteriales</taxon>
        <taxon>Flavobacteriaceae</taxon>
        <taxon>Robiginitalea</taxon>
    </lineage>
</organism>
<gene>
    <name evidence="6" type="primary">gldI</name>
    <name evidence="6" type="ORF">QU605_11225</name>
</gene>
<dbReference type="Gene3D" id="3.10.50.40">
    <property type="match status" value="1"/>
</dbReference>
<dbReference type="RefSeq" id="WP_289725410.1">
    <property type="nucleotide sequence ID" value="NZ_JAUDUY010000005.1"/>
</dbReference>
<evidence type="ECO:0000313" key="7">
    <source>
        <dbReference type="Proteomes" id="UP001174839"/>
    </source>
</evidence>
<keyword evidence="7" id="KW-1185">Reference proteome</keyword>
<evidence type="ECO:0000256" key="2">
    <source>
        <dbReference type="ARBA" id="ARBA00023110"/>
    </source>
</evidence>
<protein>
    <recommendedName>
        <fullName evidence="4">Peptidyl-prolyl cis-trans isomerase</fullName>
        <ecNumber evidence="4">5.2.1.8</ecNumber>
    </recommendedName>
</protein>
<proteinExistence type="inferred from homology"/>
<dbReference type="InterPro" id="IPR001179">
    <property type="entry name" value="PPIase_FKBP_dom"/>
</dbReference>
<evidence type="ECO:0000259" key="5">
    <source>
        <dbReference type="PROSITE" id="PS50059"/>
    </source>
</evidence>
<dbReference type="Pfam" id="PF00254">
    <property type="entry name" value="FKBP_C"/>
    <property type="match status" value="1"/>
</dbReference>
<accession>A0ABT7WGV4</accession>
<dbReference type="EMBL" id="JAUDUY010000005">
    <property type="protein sequence ID" value="MDM9632049.1"/>
    <property type="molecule type" value="Genomic_DNA"/>
</dbReference>
<dbReference type="NCBIfam" id="TIGR03516">
    <property type="entry name" value="ppisom_GldI"/>
    <property type="match status" value="1"/>
</dbReference>
<dbReference type="PROSITE" id="PS51257">
    <property type="entry name" value="PROKAR_LIPOPROTEIN"/>
    <property type="match status" value="1"/>
</dbReference>
<reference evidence="6" key="1">
    <citation type="submission" date="2023-06" db="EMBL/GenBank/DDBJ databases">
        <title>Robiginitalea aurantiacus sp. nov. and Algoriphagus sediminis sp. nov., isolated from coastal sediment.</title>
        <authorList>
            <person name="Zhou Z.Y."/>
            <person name="An J."/>
            <person name="Jia Y.W."/>
            <person name="Du Z.J."/>
        </authorList>
    </citation>
    <scope>NUCLEOTIDE SEQUENCE</scope>
    <source>
        <strain evidence="6">M39</strain>
    </source>
</reference>
<evidence type="ECO:0000256" key="4">
    <source>
        <dbReference type="RuleBase" id="RU003915"/>
    </source>
</evidence>
<comment type="catalytic activity">
    <reaction evidence="1 3 4">
        <text>[protein]-peptidylproline (omega=180) = [protein]-peptidylproline (omega=0)</text>
        <dbReference type="Rhea" id="RHEA:16237"/>
        <dbReference type="Rhea" id="RHEA-COMP:10747"/>
        <dbReference type="Rhea" id="RHEA-COMP:10748"/>
        <dbReference type="ChEBI" id="CHEBI:83833"/>
        <dbReference type="ChEBI" id="CHEBI:83834"/>
        <dbReference type="EC" id="5.2.1.8"/>
    </reaction>
</comment>
<dbReference type="InterPro" id="IPR019869">
    <property type="entry name" value="Motility-assoc_PPIase_GldI"/>
</dbReference>
<dbReference type="InterPro" id="IPR046357">
    <property type="entry name" value="PPIase_dom_sf"/>
</dbReference>
<evidence type="ECO:0000313" key="6">
    <source>
        <dbReference type="EMBL" id="MDM9632049.1"/>
    </source>
</evidence>
<dbReference type="PROSITE" id="PS50059">
    <property type="entry name" value="FKBP_PPIASE"/>
    <property type="match status" value="1"/>
</dbReference>
<dbReference type="EC" id="5.2.1.8" evidence="4"/>
<keyword evidence="3 4" id="KW-0413">Isomerase</keyword>
<comment type="similarity">
    <text evidence="4">Belongs to the FKBP-type PPIase family.</text>
</comment>